<dbReference type="OrthoDB" id="6247875at2759"/>
<feature type="compositionally biased region" description="Pro residues" evidence="6">
    <location>
        <begin position="335"/>
        <end position="365"/>
    </location>
</feature>
<reference evidence="8" key="1">
    <citation type="submission" date="2025-08" db="UniProtKB">
        <authorList>
            <consortium name="Ensembl"/>
        </authorList>
    </citation>
    <scope>IDENTIFICATION</scope>
</reference>
<protein>
    <submittedName>
        <fullName evidence="8">SRY-box transcription factor 7</fullName>
    </submittedName>
</protein>
<dbReference type="GeneID" id="115534705"/>
<dbReference type="InterPro" id="IPR033392">
    <property type="entry name" value="Sox7/17/18_central"/>
</dbReference>
<feature type="DNA-binding region" description="HMG box" evidence="5">
    <location>
        <begin position="46"/>
        <end position="114"/>
    </location>
</feature>
<dbReference type="PANTHER" id="PTHR10270">
    <property type="entry name" value="SOX TRANSCRIPTION FACTOR"/>
    <property type="match status" value="1"/>
</dbReference>
<evidence type="ECO:0000256" key="1">
    <source>
        <dbReference type="ARBA" id="ARBA00023015"/>
    </source>
</evidence>
<feature type="compositionally biased region" description="Basic and acidic residues" evidence="6">
    <location>
        <begin position="36"/>
        <end position="46"/>
    </location>
</feature>
<evidence type="ECO:0000256" key="5">
    <source>
        <dbReference type="PROSITE-ProRule" id="PRU00267"/>
    </source>
</evidence>
<dbReference type="KEGG" id="gmh:115534705"/>
<feature type="region of interest" description="Disordered" evidence="6">
    <location>
        <begin position="180"/>
        <end position="212"/>
    </location>
</feature>
<dbReference type="GeneTree" id="ENSGT00940000161092"/>
<dbReference type="Pfam" id="PF12067">
    <property type="entry name" value="Sox17_18_mid"/>
    <property type="match status" value="1"/>
</dbReference>
<dbReference type="GO" id="GO:0000978">
    <property type="term" value="F:RNA polymerase II cis-regulatory region sequence-specific DNA binding"/>
    <property type="evidence" value="ECO:0007669"/>
    <property type="project" value="TreeGrafter"/>
</dbReference>
<keyword evidence="4 5" id="KW-0539">Nucleus</keyword>
<dbReference type="RefSeq" id="XP_030201723.1">
    <property type="nucleotide sequence ID" value="XM_030345863.1"/>
</dbReference>
<feature type="region of interest" description="Disordered" evidence="6">
    <location>
        <begin position="335"/>
        <end position="459"/>
    </location>
</feature>
<dbReference type="SMART" id="SM00398">
    <property type="entry name" value="HMG"/>
    <property type="match status" value="1"/>
</dbReference>
<name>A0A8C5AST5_GADMO</name>
<feature type="region of interest" description="Disordered" evidence="6">
    <location>
        <begin position="224"/>
        <end position="292"/>
    </location>
</feature>
<feature type="compositionally biased region" description="Basic residues" evidence="6">
    <location>
        <begin position="433"/>
        <end position="453"/>
    </location>
</feature>
<dbReference type="InterPro" id="IPR009071">
    <property type="entry name" value="HMG_box_dom"/>
</dbReference>
<feature type="domain" description="HMG box" evidence="7">
    <location>
        <begin position="46"/>
        <end position="114"/>
    </location>
</feature>
<dbReference type="SUPFAM" id="SSF47095">
    <property type="entry name" value="HMG-box"/>
    <property type="match status" value="1"/>
</dbReference>
<feature type="compositionally biased region" description="Basic residues" evidence="6">
    <location>
        <begin position="407"/>
        <end position="418"/>
    </location>
</feature>
<dbReference type="GO" id="GO:0001228">
    <property type="term" value="F:DNA-binding transcription activator activity, RNA polymerase II-specific"/>
    <property type="evidence" value="ECO:0007669"/>
    <property type="project" value="TreeGrafter"/>
</dbReference>
<dbReference type="GO" id="GO:0005634">
    <property type="term" value="C:nucleus"/>
    <property type="evidence" value="ECO:0007669"/>
    <property type="project" value="UniProtKB-UniRule"/>
</dbReference>
<dbReference type="PANTHER" id="PTHR10270:SF210">
    <property type="entry name" value="TRANSCRIPTION FACTOR SOX-7"/>
    <property type="match status" value="1"/>
</dbReference>
<sequence>MAALISAYSSWPESFECSAGDADDGSADGHGAHNRTPAEKASEPRIRRPMNAFMVWAKDERKRLAVQNPDLHNAELSKMLGKSWKALTPLEKRPYVEEAERLRVQHMQDYPNYKYRPRRKKQLKRICKRVDPGFLLSGLAPDQNALPDHRLLCHPHQDKDDGGLHGGAVGFPSQGSVLPGVRSFRDAAGSSSSSSFDTYPYGLPTPPEMSPLDAMEHEQHLPLSYYPAPGRQGSSSSGGDDRRQNPNQAPSHMGSPPPYHTDYTQAQYHCGGPHLSHLPPNHMSQTSGGGGSTLLTGPPLSYYTTTSSPPLLLLLRLLPFLFLLLHFLPAAPPGAPPPPGATPPPPAPPPPPPPPPAPPAPPAPHPGTVVPAARVPRREPRDPGPAEPGGTAGRGGPGRVRPVPQLQRRRLPPPRAPGRHHDGHGTHSAGAVLRRRGRRGRRVSQQRRWRRQRQQQQQQ</sequence>
<evidence type="ECO:0000256" key="2">
    <source>
        <dbReference type="ARBA" id="ARBA00023125"/>
    </source>
</evidence>
<dbReference type="InterPro" id="IPR036910">
    <property type="entry name" value="HMG_box_dom_sf"/>
</dbReference>
<dbReference type="GO" id="GO:0060840">
    <property type="term" value="P:artery development"/>
    <property type="evidence" value="ECO:0007669"/>
    <property type="project" value="Ensembl"/>
</dbReference>
<gene>
    <name evidence="8" type="primary">sox7</name>
</gene>
<dbReference type="Pfam" id="PF00505">
    <property type="entry name" value="HMG_box"/>
    <property type="match status" value="1"/>
</dbReference>
<keyword evidence="9" id="KW-1185">Reference proteome</keyword>
<dbReference type="AlphaFoldDB" id="A0A8C5AST5"/>
<dbReference type="Proteomes" id="UP000694546">
    <property type="component" value="Chromosome 21"/>
</dbReference>
<dbReference type="Gene3D" id="1.10.30.10">
    <property type="entry name" value="High mobility group box domain"/>
    <property type="match status" value="1"/>
</dbReference>
<keyword evidence="2 5" id="KW-0238">DNA-binding</keyword>
<dbReference type="FunFam" id="1.10.30.10:FF:000008">
    <property type="entry name" value="transcription factor SOX-7"/>
    <property type="match status" value="1"/>
</dbReference>
<dbReference type="CTD" id="83595"/>
<reference evidence="8" key="2">
    <citation type="submission" date="2025-09" db="UniProtKB">
        <authorList>
            <consortium name="Ensembl"/>
        </authorList>
    </citation>
    <scope>IDENTIFICATION</scope>
</reference>
<feature type="region of interest" description="Disordered" evidence="6">
    <location>
        <begin position="19"/>
        <end position="46"/>
    </location>
</feature>
<evidence type="ECO:0000313" key="9">
    <source>
        <dbReference type="Proteomes" id="UP000694546"/>
    </source>
</evidence>
<dbReference type="Ensembl" id="ENSGMOT00000024931.1">
    <property type="protein sequence ID" value="ENSGMOP00000036802.1"/>
    <property type="gene ID" value="ENSGMOG00000022893.1"/>
</dbReference>
<dbReference type="GO" id="GO:0001570">
    <property type="term" value="P:vasculogenesis"/>
    <property type="evidence" value="ECO:0007669"/>
    <property type="project" value="Ensembl"/>
</dbReference>
<keyword evidence="1" id="KW-0805">Transcription regulation</keyword>
<organism evidence="8 9">
    <name type="scientific">Gadus morhua</name>
    <name type="common">Atlantic cod</name>
    <dbReference type="NCBI Taxonomy" id="8049"/>
    <lineage>
        <taxon>Eukaryota</taxon>
        <taxon>Metazoa</taxon>
        <taxon>Chordata</taxon>
        <taxon>Craniata</taxon>
        <taxon>Vertebrata</taxon>
        <taxon>Euteleostomi</taxon>
        <taxon>Actinopterygii</taxon>
        <taxon>Neopterygii</taxon>
        <taxon>Teleostei</taxon>
        <taxon>Neoteleostei</taxon>
        <taxon>Acanthomorphata</taxon>
        <taxon>Zeiogadaria</taxon>
        <taxon>Gadariae</taxon>
        <taxon>Gadiformes</taxon>
        <taxon>Gadoidei</taxon>
        <taxon>Gadidae</taxon>
        <taxon>Gadus</taxon>
    </lineage>
</organism>
<evidence type="ECO:0000259" key="7">
    <source>
        <dbReference type="PROSITE" id="PS50118"/>
    </source>
</evidence>
<dbReference type="CDD" id="cd22046">
    <property type="entry name" value="HMG-box_SoxF_SOX7"/>
    <property type="match status" value="1"/>
</dbReference>
<keyword evidence="3" id="KW-0804">Transcription</keyword>
<evidence type="ECO:0000256" key="4">
    <source>
        <dbReference type="ARBA" id="ARBA00023242"/>
    </source>
</evidence>
<dbReference type="PROSITE" id="PS50118">
    <property type="entry name" value="HMG_BOX_2"/>
    <property type="match status" value="1"/>
</dbReference>
<proteinExistence type="predicted"/>
<dbReference type="OMA" id="DAMEHEQ"/>
<evidence type="ECO:0000256" key="3">
    <source>
        <dbReference type="ARBA" id="ARBA00023163"/>
    </source>
</evidence>
<evidence type="ECO:0000313" key="8">
    <source>
        <dbReference type="Ensembl" id="ENSGMOP00000036802.1"/>
    </source>
</evidence>
<accession>A0A8C5AST5</accession>
<dbReference type="InterPro" id="IPR050140">
    <property type="entry name" value="SRY-related_HMG-box_TF-like"/>
</dbReference>
<evidence type="ECO:0000256" key="6">
    <source>
        <dbReference type="SAM" id="MobiDB-lite"/>
    </source>
</evidence>